<organism evidence="1 2">
    <name type="scientific">Aphis craccivora</name>
    <name type="common">Cowpea aphid</name>
    <dbReference type="NCBI Taxonomy" id="307492"/>
    <lineage>
        <taxon>Eukaryota</taxon>
        <taxon>Metazoa</taxon>
        <taxon>Ecdysozoa</taxon>
        <taxon>Arthropoda</taxon>
        <taxon>Hexapoda</taxon>
        <taxon>Insecta</taxon>
        <taxon>Pterygota</taxon>
        <taxon>Neoptera</taxon>
        <taxon>Paraneoptera</taxon>
        <taxon>Hemiptera</taxon>
        <taxon>Sternorrhyncha</taxon>
        <taxon>Aphidomorpha</taxon>
        <taxon>Aphidoidea</taxon>
        <taxon>Aphididae</taxon>
        <taxon>Aphidini</taxon>
        <taxon>Aphis</taxon>
        <taxon>Aphis</taxon>
    </lineage>
</organism>
<name>A0A6G0ZNU1_APHCR</name>
<evidence type="ECO:0000313" key="2">
    <source>
        <dbReference type="Proteomes" id="UP000478052"/>
    </source>
</evidence>
<reference evidence="1 2" key="1">
    <citation type="submission" date="2019-08" db="EMBL/GenBank/DDBJ databases">
        <title>Whole genome of Aphis craccivora.</title>
        <authorList>
            <person name="Voronova N.V."/>
            <person name="Shulinski R.S."/>
            <person name="Bandarenka Y.V."/>
            <person name="Zhorov D.G."/>
            <person name="Warner D."/>
        </authorList>
    </citation>
    <scope>NUCLEOTIDE SEQUENCE [LARGE SCALE GENOMIC DNA]</scope>
    <source>
        <strain evidence="1">180601</strain>
        <tissue evidence="1">Whole Body</tissue>
    </source>
</reference>
<accession>A0A6G0ZNU1</accession>
<gene>
    <name evidence="1" type="ORF">FWK35_00002043</name>
</gene>
<dbReference type="EMBL" id="VUJU01000089">
    <property type="protein sequence ID" value="KAF0773187.1"/>
    <property type="molecule type" value="Genomic_DNA"/>
</dbReference>
<protein>
    <submittedName>
        <fullName evidence="1">Uncharacterized protein</fullName>
    </submittedName>
</protein>
<sequence>MLQGYSLLHRKLP</sequence>
<dbReference type="Proteomes" id="UP000478052">
    <property type="component" value="Unassembled WGS sequence"/>
</dbReference>
<comment type="caution">
    <text evidence="1">The sequence shown here is derived from an EMBL/GenBank/DDBJ whole genome shotgun (WGS) entry which is preliminary data.</text>
</comment>
<evidence type="ECO:0000313" key="1">
    <source>
        <dbReference type="EMBL" id="KAF0773187.1"/>
    </source>
</evidence>
<proteinExistence type="predicted"/>
<keyword evidence="2" id="KW-1185">Reference proteome</keyword>